<keyword evidence="2" id="KW-1185">Reference proteome</keyword>
<name>A0A561EBY1_9MICO</name>
<evidence type="ECO:0000313" key="1">
    <source>
        <dbReference type="EMBL" id="TWE13107.1"/>
    </source>
</evidence>
<dbReference type="AlphaFoldDB" id="A0A561EBY1"/>
<protein>
    <recommendedName>
        <fullName evidence="3">Secreted protein</fullName>
    </recommendedName>
</protein>
<sequence>MGHHRRHRDVVTTVGTGSAEIATEGSTLKLVVVAQDPSPHAAYEQAQTRTEALFAALEALELPAGGLLTENISMHPKLSHDGEERLLGYVWQHRLSVRLRDTAQLSDAMAAAVSTGDGFVRIEGVSLTEASAEDAERTARAEAFERARVSAQQLATLAGRELGQAVDVAEGGAAGPQFNPSRARPAARYAAAARMPIGDGLSEVSVTLLVRWAFAD</sequence>
<evidence type="ECO:0000313" key="2">
    <source>
        <dbReference type="Proteomes" id="UP000318297"/>
    </source>
</evidence>
<dbReference type="Gene3D" id="3.30.70.2970">
    <property type="entry name" value="Protein of unknown function (DUF541), domain 2"/>
    <property type="match status" value="1"/>
</dbReference>
<dbReference type="PANTHER" id="PTHR34387">
    <property type="entry name" value="SLR1258 PROTEIN"/>
    <property type="match status" value="1"/>
</dbReference>
<dbReference type="InterPro" id="IPR052022">
    <property type="entry name" value="26kDa_periplasmic_antigen"/>
</dbReference>
<dbReference type="GO" id="GO:0006974">
    <property type="term" value="P:DNA damage response"/>
    <property type="evidence" value="ECO:0007669"/>
    <property type="project" value="TreeGrafter"/>
</dbReference>
<dbReference type="Proteomes" id="UP000318297">
    <property type="component" value="Unassembled WGS sequence"/>
</dbReference>
<evidence type="ECO:0008006" key="3">
    <source>
        <dbReference type="Google" id="ProtNLM"/>
    </source>
</evidence>
<accession>A0A561EBY1</accession>
<dbReference type="EMBL" id="VIVQ01000001">
    <property type="protein sequence ID" value="TWE13107.1"/>
    <property type="molecule type" value="Genomic_DNA"/>
</dbReference>
<organism evidence="1 2">
    <name type="scientific">Rudaeicoccus suwonensis</name>
    <dbReference type="NCBI Taxonomy" id="657409"/>
    <lineage>
        <taxon>Bacteria</taxon>
        <taxon>Bacillati</taxon>
        <taxon>Actinomycetota</taxon>
        <taxon>Actinomycetes</taxon>
        <taxon>Micrococcales</taxon>
        <taxon>Dermacoccaceae</taxon>
        <taxon>Rudaeicoccus</taxon>
    </lineage>
</organism>
<dbReference type="Pfam" id="PF04402">
    <property type="entry name" value="SIMPL"/>
    <property type="match status" value="1"/>
</dbReference>
<dbReference type="InterPro" id="IPR007497">
    <property type="entry name" value="SIMPL/DUF541"/>
</dbReference>
<dbReference type="PANTHER" id="PTHR34387:SF2">
    <property type="entry name" value="SLR1258 PROTEIN"/>
    <property type="match status" value="1"/>
</dbReference>
<dbReference type="Gene3D" id="3.30.110.170">
    <property type="entry name" value="Protein of unknown function (DUF541), domain 1"/>
    <property type="match status" value="1"/>
</dbReference>
<reference evidence="1 2" key="1">
    <citation type="submission" date="2019-06" db="EMBL/GenBank/DDBJ databases">
        <title>Sequencing the genomes of 1000 actinobacteria strains.</title>
        <authorList>
            <person name="Klenk H.-P."/>
        </authorList>
    </citation>
    <scope>NUCLEOTIDE SEQUENCE [LARGE SCALE GENOMIC DNA]</scope>
    <source>
        <strain evidence="1 2">DSM 19560</strain>
    </source>
</reference>
<proteinExistence type="predicted"/>
<gene>
    <name evidence="1" type="ORF">BKA23_1936</name>
</gene>
<comment type="caution">
    <text evidence="1">The sequence shown here is derived from an EMBL/GenBank/DDBJ whole genome shotgun (WGS) entry which is preliminary data.</text>
</comment>